<dbReference type="InterPro" id="IPR040351">
    <property type="entry name" value="RAB3IL/RAB3IP/Sec2"/>
</dbReference>
<feature type="region of interest" description="Disordered" evidence="3">
    <location>
        <begin position="1"/>
        <end position="27"/>
    </location>
</feature>
<evidence type="ECO:0000256" key="1">
    <source>
        <dbReference type="ARBA" id="ARBA00023054"/>
    </source>
</evidence>
<feature type="compositionally biased region" description="Polar residues" evidence="3">
    <location>
        <begin position="1"/>
        <end position="13"/>
    </location>
</feature>
<accession>A0A168J2B6</accession>
<dbReference type="OrthoDB" id="5560525at2759"/>
<evidence type="ECO:0000256" key="2">
    <source>
        <dbReference type="SAM" id="Coils"/>
    </source>
</evidence>
<feature type="domain" description="GDP/GTP exchange factor Sec2 N-terminal" evidence="4">
    <location>
        <begin position="107"/>
        <end position="244"/>
    </location>
</feature>
<dbReference type="GO" id="GO:0005085">
    <property type="term" value="F:guanyl-nucleotide exchange factor activity"/>
    <property type="evidence" value="ECO:0007669"/>
    <property type="project" value="InterPro"/>
</dbReference>
<dbReference type="VEuPathDB" id="FungiDB:MUCCIDRAFT_166425"/>
<dbReference type="PANTHER" id="PTHR14430">
    <property type="entry name" value="RABIN3-RELATED"/>
    <property type="match status" value="1"/>
</dbReference>
<dbReference type="PANTHER" id="PTHR14430:SF0">
    <property type="entry name" value="SEC2P DOMAIN-CONTAINING PROTEIN"/>
    <property type="match status" value="1"/>
</dbReference>
<dbReference type="Proteomes" id="UP000077051">
    <property type="component" value="Unassembled WGS sequence"/>
</dbReference>
<dbReference type="EMBL" id="AMYB01000007">
    <property type="protein sequence ID" value="OAD00651.1"/>
    <property type="molecule type" value="Genomic_DNA"/>
</dbReference>
<feature type="coiled-coil region" evidence="2">
    <location>
        <begin position="94"/>
        <end position="135"/>
    </location>
</feature>
<dbReference type="Pfam" id="PF25555">
    <property type="entry name" value="RAB3A-like_C"/>
    <property type="match status" value="1"/>
</dbReference>
<gene>
    <name evidence="5" type="ORF">MUCCIDRAFT_166425</name>
</gene>
<reference evidence="5 6" key="1">
    <citation type="submission" date="2015-06" db="EMBL/GenBank/DDBJ databases">
        <title>Expansion of signal transduction pathways in fungi by whole-genome duplication.</title>
        <authorList>
            <consortium name="DOE Joint Genome Institute"/>
            <person name="Corrochano L.M."/>
            <person name="Kuo A."/>
            <person name="Marcet-Houben M."/>
            <person name="Polaino S."/>
            <person name="Salamov A."/>
            <person name="Villalobos J.M."/>
            <person name="Alvarez M.I."/>
            <person name="Avalos J."/>
            <person name="Benito E.P."/>
            <person name="Benoit I."/>
            <person name="Burger G."/>
            <person name="Camino L.P."/>
            <person name="Canovas D."/>
            <person name="Cerda-Olmedo E."/>
            <person name="Cheng J.-F."/>
            <person name="Dominguez A."/>
            <person name="Elias M."/>
            <person name="Eslava A.P."/>
            <person name="Glaser F."/>
            <person name="Grimwood J."/>
            <person name="Gutierrez G."/>
            <person name="Heitman J."/>
            <person name="Henrissat B."/>
            <person name="Iturriaga E.A."/>
            <person name="Lang B.F."/>
            <person name="Lavin J.L."/>
            <person name="Lee S."/>
            <person name="Li W."/>
            <person name="Lindquist E."/>
            <person name="Lopez-Garcia S."/>
            <person name="Luque E.M."/>
            <person name="Marcos A.T."/>
            <person name="Martin J."/>
            <person name="Mccluskey K."/>
            <person name="Medina H.R."/>
            <person name="Miralles-Duran A."/>
            <person name="Miyazaki A."/>
            <person name="Munoz-Torres E."/>
            <person name="Oguiza J.A."/>
            <person name="Ohm R."/>
            <person name="Olmedo M."/>
            <person name="Orejas M."/>
            <person name="Ortiz-Castellanos L."/>
            <person name="Pisabarro A.G."/>
            <person name="Rodriguez-Romero J."/>
            <person name="Ruiz-Herrera J."/>
            <person name="Ruiz-Vazquez R."/>
            <person name="Sanz C."/>
            <person name="Schackwitz W."/>
            <person name="Schmutz J."/>
            <person name="Shahriari M."/>
            <person name="Shelest E."/>
            <person name="Silva-Franco F."/>
            <person name="Soanes D."/>
            <person name="Syed K."/>
            <person name="Tagua V.G."/>
            <person name="Talbot N.J."/>
            <person name="Thon M."/>
            <person name="De Vries R.P."/>
            <person name="Wiebenga A."/>
            <person name="Yadav J.S."/>
            <person name="Braun E.L."/>
            <person name="Baker S."/>
            <person name="Garre V."/>
            <person name="Horwitz B."/>
            <person name="Torres-Martinez S."/>
            <person name="Idnurm A."/>
            <person name="Herrera-Estrella A."/>
            <person name="Gabaldon T."/>
            <person name="Grigoriev I.V."/>
        </authorList>
    </citation>
    <scope>NUCLEOTIDE SEQUENCE [LARGE SCALE GENOMIC DNA]</scope>
    <source>
        <strain evidence="5 6">CBS 277.49</strain>
    </source>
</reference>
<feature type="compositionally biased region" description="Low complexity" evidence="3">
    <location>
        <begin position="14"/>
        <end position="27"/>
    </location>
</feature>
<dbReference type="GO" id="GO:0051286">
    <property type="term" value="C:cell tip"/>
    <property type="evidence" value="ECO:0007669"/>
    <property type="project" value="TreeGrafter"/>
</dbReference>
<evidence type="ECO:0000256" key="3">
    <source>
        <dbReference type="SAM" id="MobiDB-lite"/>
    </source>
</evidence>
<dbReference type="GO" id="GO:0006887">
    <property type="term" value="P:exocytosis"/>
    <property type="evidence" value="ECO:0007669"/>
    <property type="project" value="TreeGrafter"/>
</dbReference>
<dbReference type="STRING" id="747725.A0A168J2B6"/>
<dbReference type="CDD" id="cd21044">
    <property type="entry name" value="Rab11BD_RAB3IP_like"/>
    <property type="match status" value="1"/>
</dbReference>
<name>A0A168J2B6_MUCCL</name>
<keyword evidence="1 2" id="KW-0175">Coiled coil</keyword>
<feature type="coiled-coil region" evidence="2">
    <location>
        <begin position="207"/>
        <end position="241"/>
    </location>
</feature>
<dbReference type="Pfam" id="PF06428">
    <property type="entry name" value="Sec2p"/>
    <property type="match status" value="1"/>
</dbReference>
<comment type="caution">
    <text evidence="5">The sequence shown here is derived from an EMBL/GenBank/DDBJ whole genome shotgun (WGS) entry which is preliminary data.</text>
</comment>
<dbReference type="AlphaFoldDB" id="A0A168J2B6"/>
<sequence length="491" mass="55776">MTDTTSDTTKLASQPQLQEPQQTHTQQQDINNLYSELGTLIKNNNSTNDVSSLSSISSSSSNTTSQSMSCVCKHWLVSMETKHCSLCDAIVPLLENLQTEKHKLKERIQSLNSQLDDQRSLLNSYKKDYDTLSAQYARRKQQSDTTKASIESLQQDIHFLKTKHKDEIAHTLEIEQSKKGVEIELHDLSQKLFEEANALVLAEKKEKLILQQEHDQVKLQLENTQTELAAVQAELQTLREAMANQPQETTTAKSTHENYTLRAQLDMATLLGVPQPVEINPNIQKDGLLLQEFDAFIQSLQVTSMAKVNSLPFMKYTIKSDIEPCLKFGKATTKRLLEAILSKTCLIEACPQEFIDMKKQQPPVKAKPKSRLWGFSSSPMQQQSDPATLPILCCSTCGKELEEGEDQMWRFRTSYFDEWALIDGYCRDRINSVVAFYTWLRRLKTQQTSSSSKTDLVEKAYEEFTRLQLQMLLSRMGALPCLLNTFGLASQ</sequence>
<keyword evidence="6" id="KW-1185">Reference proteome</keyword>
<proteinExistence type="predicted"/>
<evidence type="ECO:0000259" key="4">
    <source>
        <dbReference type="Pfam" id="PF06428"/>
    </source>
</evidence>
<organism evidence="5 6">
    <name type="scientific">Mucor lusitanicus CBS 277.49</name>
    <dbReference type="NCBI Taxonomy" id="747725"/>
    <lineage>
        <taxon>Eukaryota</taxon>
        <taxon>Fungi</taxon>
        <taxon>Fungi incertae sedis</taxon>
        <taxon>Mucoromycota</taxon>
        <taxon>Mucoromycotina</taxon>
        <taxon>Mucoromycetes</taxon>
        <taxon>Mucorales</taxon>
        <taxon>Mucorineae</taxon>
        <taxon>Mucoraceae</taxon>
        <taxon>Mucor</taxon>
    </lineage>
</organism>
<protein>
    <recommendedName>
        <fullName evidence="4">GDP/GTP exchange factor Sec2 N-terminal domain-containing protein</fullName>
    </recommendedName>
</protein>
<dbReference type="GO" id="GO:0070319">
    <property type="term" value="C:Golgi to plasma membrane transport vesicle"/>
    <property type="evidence" value="ECO:0007669"/>
    <property type="project" value="TreeGrafter"/>
</dbReference>
<evidence type="ECO:0000313" key="5">
    <source>
        <dbReference type="EMBL" id="OAD00651.1"/>
    </source>
</evidence>
<evidence type="ECO:0000313" key="6">
    <source>
        <dbReference type="Proteomes" id="UP000077051"/>
    </source>
</evidence>
<dbReference type="Gene3D" id="6.10.140.910">
    <property type="match status" value="1"/>
</dbReference>
<dbReference type="InterPro" id="IPR009449">
    <property type="entry name" value="Sec2_N"/>
</dbReference>
<dbReference type="SUPFAM" id="SSF144284">
    <property type="entry name" value="Sec2 N-terminal region"/>
    <property type="match status" value="1"/>
</dbReference>